<dbReference type="AlphaFoldDB" id="A0A9J6PQM6"/>
<comment type="caution">
    <text evidence="1">The sequence shown here is derived from an EMBL/GenBank/DDBJ whole genome shotgun (WGS) entry which is preliminary data.</text>
</comment>
<name>A0A9J6PQM6_9GAMM</name>
<dbReference type="RefSeq" id="WP_267145205.1">
    <property type="nucleotide sequence ID" value="NZ_JAODIM010000033.1"/>
</dbReference>
<sequence>MLDISLGKAASMSCQLNSLLMVLAHYSGEMSEMDRGNLTELALTVANHLTFILNGTDNPAFILNETDMPAGVNYGEKF</sequence>
<evidence type="ECO:0000313" key="1">
    <source>
        <dbReference type="EMBL" id="MCU5776343.1"/>
    </source>
</evidence>
<evidence type="ECO:0000313" key="2">
    <source>
        <dbReference type="Proteomes" id="UP001064262"/>
    </source>
</evidence>
<accession>A0A9J6PQM6</accession>
<organism evidence="1 2">
    <name type="scientific">Winslowiella arboricola</name>
    <dbReference type="NCBI Taxonomy" id="2978220"/>
    <lineage>
        <taxon>Bacteria</taxon>
        <taxon>Pseudomonadati</taxon>
        <taxon>Pseudomonadota</taxon>
        <taxon>Gammaproteobacteria</taxon>
        <taxon>Enterobacterales</taxon>
        <taxon>Erwiniaceae</taxon>
        <taxon>Winslowiella</taxon>
    </lineage>
</organism>
<dbReference type="EMBL" id="JAODIM010000033">
    <property type="protein sequence ID" value="MCU5776343.1"/>
    <property type="molecule type" value="Genomic_DNA"/>
</dbReference>
<reference evidence="1" key="1">
    <citation type="submission" date="2022-09" db="EMBL/GenBank/DDBJ databases">
        <title>Winslowiella arboricola sp. nov., isolated from bleeding cankers on broadleaf hosts.</title>
        <authorList>
            <person name="Brady C."/>
            <person name="Kaur S."/>
            <person name="Crampton B."/>
            <person name="Maddock D."/>
            <person name="Arnold D."/>
            <person name="Denman S."/>
        </authorList>
    </citation>
    <scope>NUCLEOTIDE SEQUENCE</scope>
    <source>
        <strain evidence="1">BAC 15a-03b</strain>
    </source>
</reference>
<protein>
    <submittedName>
        <fullName evidence="1">Uncharacterized protein</fullName>
    </submittedName>
</protein>
<gene>
    <name evidence="1" type="ORF">N5923_02370</name>
</gene>
<proteinExistence type="predicted"/>
<dbReference type="Proteomes" id="UP001064262">
    <property type="component" value="Unassembled WGS sequence"/>
</dbReference>
<keyword evidence="2" id="KW-1185">Reference proteome</keyword>